<keyword evidence="3" id="KW-0325">Glycoprotein</keyword>
<dbReference type="PROSITE" id="PS50292">
    <property type="entry name" value="PEROXIDASE_3"/>
    <property type="match status" value="1"/>
</dbReference>
<accession>A0A3M7PS27</accession>
<evidence type="ECO:0000256" key="1">
    <source>
        <dbReference type="ARBA" id="ARBA00004613"/>
    </source>
</evidence>
<name>A0A3M7PS27_BRAPC</name>
<dbReference type="STRING" id="10195.A0A3M7PS27"/>
<sequence length="137" mass="16155">MTSHTIMVREHNRGAGILYAKNPQWSDEIVFQEARRVFKAQIQQITCNEYLPILLRHEKTAFLNLLPGSLFLNKFEHLCKSNQCICCVIWKIRPLYDPIPVFSRRWRLWKRQTHAIHAAYAYFKANSLYDSDQGGMV</sequence>
<dbReference type="GO" id="GO:0140825">
    <property type="term" value="F:lactoperoxidase activity"/>
    <property type="evidence" value="ECO:0007669"/>
    <property type="project" value="UniProtKB-EC"/>
</dbReference>
<dbReference type="GO" id="GO:0020037">
    <property type="term" value="F:heme binding"/>
    <property type="evidence" value="ECO:0007669"/>
    <property type="project" value="InterPro"/>
</dbReference>
<keyword evidence="4" id="KW-0560">Oxidoreductase</keyword>
<dbReference type="InterPro" id="IPR010255">
    <property type="entry name" value="Haem_peroxidase_sf"/>
</dbReference>
<keyword evidence="2" id="KW-0964">Secreted</keyword>
<evidence type="ECO:0000313" key="5">
    <source>
        <dbReference type="Proteomes" id="UP000276133"/>
    </source>
</evidence>
<dbReference type="GO" id="GO:0005576">
    <property type="term" value="C:extracellular region"/>
    <property type="evidence" value="ECO:0007669"/>
    <property type="project" value="UniProtKB-SubCell"/>
</dbReference>
<dbReference type="Gene3D" id="1.10.640.10">
    <property type="entry name" value="Haem peroxidase domain superfamily, animal type"/>
    <property type="match status" value="1"/>
</dbReference>
<dbReference type="InterPro" id="IPR037120">
    <property type="entry name" value="Haem_peroxidase_sf_animal"/>
</dbReference>
<evidence type="ECO:0000256" key="2">
    <source>
        <dbReference type="ARBA" id="ARBA00022525"/>
    </source>
</evidence>
<dbReference type="InterPro" id="IPR019791">
    <property type="entry name" value="Haem_peroxidase_animal"/>
</dbReference>
<dbReference type="PANTHER" id="PTHR11475">
    <property type="entry name" value="OXIDASE/PEROXIDASE"/>
    <property type="match status" value="1"/>
</dbReference>
<comment type="caution">
    <text evidence="4">The sequence shown here is derived from an EMBL/GenBank/DDBJ whole genome shotgun (WGS) entry which is preliminary data.</text>
</comment>
<protein>
    <submittedName>
        <fullName evidence="4">Chorion peroxidase</fullName>
        <ecNumber evidence="4">1.11.1.7</ecNumber>
    </submittedName>
</protein>
<reference evidence="4 5" key="1">
    <citation type="journal article" date="2018" name="Sci. Rep.">
        <title>Genomic signatures of local adaptation to the degree of environmental predictability in rotifers.</title>
        <authorList>
            <person name="Franch-Gras L."/>
            <person name="Hahn C."/>
            <person name="Garcia-Roger E.M."/>
            <person name="Carmona M.J."/>
            <person name="Serra M."/>
            <person name="Gomez A."/>
        </authorList>
    </citation>
    <scope>NUCLEOTIDE SEQUENCE [LARGE SCALE GENOMIC DNA]</scope>
    <source>
        <strain evidence="4">HYR1</strain>
    </source>
</reference>
<dbReference type="SUPFAM" id="SSF48113">
    <property type="entry name" value="Heme-dependent peroxidases"/>
    <property type="match status" value="1"/>
</dbReference>
<dbReference type="EMBL" id="REGN01009250">
    <property type="protein sequence ID" value="RNA01585.1"/>
    <property type="molecule type" value="Genomic_DNA"/>
</dbReference>
<gene>
    <name evidence="4" type="ORF">BpHYR1_028688</name>
</gene>
<comment type="subcellular location">
    <subcellularLocation>
        <location evidence="1">Secreted</location>
    </subcellularLocation>
</comment>
<dbReference type="PANTHER" id="PTHR11475:SF4">
    <property type="entry name" value="CHORION PEROXIDASE"/>
    <property type="match status" value="1"/>
</dbReference>
<dbReference type="PRINTS" id="PR00457">
    <property type="entry name" value="ANPEROXIDASE"/>
</dbReference>
<dbReference type="Proteomes" id="UP000276133">
    <property type="component" value="Unassembled WGS sequence"/>
</dbReference>
<dbReference type="GO" id="GO:0006979">
    <property type="term" value="P:response to oxidative stress"/>
    <property type="evidence" value="ECO:0007669"/>
    <property type="project" value="InterPro"/>
</dbReference>
<proteinExistence type="predicted"/>
<keyword evidence="4" id="KW-0575">Peroxidase</keyword>
<keyword evidence="5" id="KW-1185">Reference proteome</keyword>
<dbReference type="AlphaFoldDB" id="A0A3M7PS27"/>
<dbReference type="Pfam" id="PF03098">
    <property type="entry name" value="An_peroxidase"/>
    <property type="match status" value="1"/>
</dbReference>
<evidence type="ECO:0000313" key="4">
    <source>
        <dbReference type="EMBL" id="RNA01585.1"/>
    </source>
</evidence>
<organism evidence="4 5">
    <name type="scientific">Brachionus plicatilis</name>
    <name type="common">Marine rotifer</name>
    <name type="synonym">Brachionus muelleri</name>
    <dbReference type="NCBI Taxonomy" id="10195"/>
    <lineage>
        <taxon>Eukaryota</taxon>
        <taxon>Metazoa</taxon>
        <taxon>Spiralia</taxon>
        <taxon>Gnathifera</taxon>
        <taxon>Rotifera</taxon>
        <taxon>Eurotatoria</taxon>
        <taxon>Monogononta</taxon>
        <taxon>Pseudotrocha</taxon>
        <taxon>Ploima</taxon>
        <taxon>Brachionidae</taxon>
        <taxon>Brachionus</taxon>
    </lineage>
</organism>
<dbReference type="EC" id="1.11.1.7" evidence="4"/>
<evidence type="ECO:0000256" key="3">
    <source>
        <dbReference type="ARBA" id="ARBA00023180"/>
    </source>
</evidence>
<dbReference type="OrthoDB" id="823504at2759"/>